<keyword evidence="1" id="KW-0812">Transmembrane</keyword>
<gene>
    <name evidence="3" type="ORF">B0T14DRAFT_565860</name>
</gene>
<proteinExistence type="predicted"/>
<feature type="transmembrane region" description="Helical" evidence="1">
    <location>
        <begin position="50"/>
        <end position="72"/>
    </location>
</feature>
<dbReference type="AlphaFoldDB" id="A0AA39WP33"/>
<feature type="transmembrane region" description="Helical" evidence="1">
    <location>
        <begin position="113"/>
        <end position="135"/>
    </location>
</feature>
<dbReference type="EMBL" id="JAULSU010000004">
    <property type="protein sequence ID" value="KAK0618959.1"/>
    <property type="molecule type" value="Genomic_DNA"/>
</dbReference>
<dbReference type="Proteomes" id="UP001175000">
    <property type="component" value="Unassembled WGS sequence"/>
</dbReference>
<keyword evidence="1" id="KW-1133">Transmembrane helix</keyword>
<keyword evidence="1" id="KW-0472">Membrane</keyword>
<keyword evidence="2" id="KW-0732">Signal</keyword>
<feature type="chain" id="PRO_5041319747" evidence="2">
    <location>
        <begin position="21"/>
        <end position="198"/>
    </location>
</feature>
<feature type="transmembrane region" description="Helical" evidence="1">
    <location>
        <begin position="155"/>
        <end position="178"/>
    </location>
</feature>
<evidence type="ECO:0000256" key="2">
    <source>
        <dbReference type="SAM" id="SignalP"/>
    </source>
</evidence>
<feature type="signal peptide" evidence="2">
    <location>
        <begin position="1"/>
        <end position="20"/>
    </location>
</feature>
<keyword evidence="4" id="KW-1185">Reference proteome</keyword>
<organism evidence="3 4">
    <name type="scientific">Immersiella caudata</name>
    <dbReference type="NCBI Taxonomy" id="314043"/>
    <lineage>
        <taxon>Eukaryota</taxon>
        <taxon>Fungi</taxon>
        <taxon>Dikarya</taxon>
        <taxon>Ascomycota</taxon>
        <taxon>Pezizomycotina</taxon>
        <taxon>Sordariomycetes</taxon>
        <taxon>Sordariomycetidae</taxon>
        <taxon>Sordariales</taxon>
        <taxon>Lasiosphaeriaceae</taxon>
        <taxon>Immersiella</taxon>
    </lineage>
</organism>
<evidence type="ECO:0000256" key="1">
    <source>
        <dbReference type="SAM" id="Phobius"/>
    </source>
</evidence>
<protein>
    <submittedName>
        <fullName evidence="3">Uncharacterized protein</fullName>
    </submittedName>
</protein>
<accession>A0AA39WP33</accession>
<sequence length="198" mass="22431">MAIFAILLVVSLCMFGVYWGASSVDGESVTDILLREPVLCNREAACPECMALGVILSLYVGVCYWAAFAYVFPNAEIFFTKWLLTKPLEALERCFSRHDIHEKFMHWRPRFPTLWVSHILQAVWWAASLVLSASLRLWGLEESRAGRVEGSESDWSVGQILSLLLICLPVLSAVEIYFEEENENKAQETTQIIPQPTT</sequence>
<evidence type="ECO:0000313" key="4">
    <source>
        <dbReference type="Proteomes" id="UP001175000"/>
    </source>
</evidence>
<reference evidence="3" key="1">
    <citation type="submission" date="2023-06" db="EMBL/GenBank/DDBJ databases">
        <title>Genome-scale phylogeny and comparative genomics of the fungal order Sordariales.</title>
        <authorList>
            <consortium name="Lawrence Berkeley National Laboratory"/>
            <person name="Hensen N."/>
            <person name="Bonometti L."/>
            <person name="Westerberg I."/>
            <person name="Brannstrom I.O."/>
            <person name="Guillou S."/>
            <person name="Cros-Aarteil S."/>
            <person name="Calhoun S."/>
            <person name="Haridas S."/>
            <person name="Kuo A."/>
            <person name="Mondo S."/>
            <person name="Pangilinan J."/>
            <person name="Riley R."/>
            <person name="Labutti K."/>
            <person name="Andreopoulos B."/>
            <person name="Lipzen A."/>
            <person name="Chen C."/>
            <person name="Yanf M."/>
            <person name="Daum C."/>
            <person name="Ng V."/>
            <person name="Clum A."/>
            <person name="Steindorff A."/>
            <person name="Ohm R."/>
            <person name="Martin F."/>
            <person name="Silar P."/>
            <person name="Natvig D."/>
            <person name="Lalanne C."/>
            <person name="Gautier V."/>
            <person name="Ament-Velasquez S.L."/>
            <person name="Kruys A."/>
            <person name="Hutchinson M.I."/>
            <person name="Powell A.J."/>
            <person name="Barry K."/>
            <person name="Miller A.N."/>
            <person name="Grigoriev I.V."/>
            <person name="Debuchy R."/>
            <person name="Gladieux P."/>
            <person name="Thoren M.H."/>
            <person name="Johannesson H."/>
        </authorList>
    </citation>
    <scope>NUCLEOTIDE SEQUENCE</scope>
    <source>
        <strain evidence="3">CBS 606.72</strain>
    </source>
</reference>
<name>A0AA39WP33_9PEZI</name>
<comment type="caution">
    <text evidence="3">The sequence shown here is derived from an EMBL/GenBank/DDBJ whole genome shotgun (WGS) entry which is preliminary data.</text>
</comment>
<evidence type="ECO:0000313" key="3">
    <source>
        <dbReference type="EMBL" id="KAK0618959.1"/>
    </source>
</evidence>